<organism evidence="1 2">
    <name type="scientific">Candidatus Harrisonbacteria bacterium CG10_big_fil_rev_8_21_14_0_10_40_38</name>
    <dbReference type="NCBI Taxonomy" id="1974583"/>
    <lineage>
        <taxon>Bacteria</taxon>
        <taxon>Candidatus Harrisoniibacteriota</taxon>
    </lineage>
</organism>
<gene>
    <name evidence="1" type="ORF">COU07_00065</name>
</gene>
<dbReference type="Proteomes" id="UP000231157">
    <property type="component" value="Unassembled WGS sequence"/>
</dbReference>
<dbReference type="EMBL" id="PFAZ01000001">
    <property type="protein sequence ID" value="PIR89283.1"/>
    <property type="molecule type" value="Genomic_DNA"/>
</dbReference>
<protein>
    <submittedName>
        <fullName evidence="1">Uncharacterized protein</fullName>
    </submittedName>
</protein>
<reference evidence="2" key="1">
    <citation type="submission" date="2017-09" db="EMBL/GenBank/DDBJ databases">
        <title>Depth-based differentiation of microbial function through sediment-hosted aquifers and enrichment of novel symbionts in the deep terrestrial subsurface.</title>
        <authorList>
            <person name="Probst A.J."/>
            <person name="Ladd B."/>
            <person name="Jarett J.K."/>
            <person name="Geller-Mcgrath D.E."/>
            <person name="Sieber C.M.K."/>
            <person name="Emerson J.B."/>
            <person name="Anantharaman K."/>
            <person name="Thomas B.C."/>
            <person name="Malmstrom R."/>
            <person name="Stieglmeier M."/>
            <person name="Klingl A."/>
            <person name="Woyke T."/>
            <person name="Ryan C.M."/>
            <person name="Banfield J.F."/>
        </authorList>
    </citation>
    <scope>NUCLEOTIDE SEQUENCE [LARGE SCALE GENOMIC DNA]</scope>
</reference>
<evidence type="ECO:0000313" key="2">
    <source>
        <dbReference type="Proteomes" id="UP000231157"/>
    </source>
</evidence>
<accession>A0A2H0USD4</accession>
<comment type="caution">
    <text evidence="1">The sequence shown here is derived from an EMBL/GenBank/DDBJ whole genome shotgun (WGS) entry which is preliminary data.</text>
</comment>
<dbReference type="AlphaFoldDB" id="A0A2H0USD4"/>
<evidence type="ECO:0000313" key="1">
    <source>
        <dbReference type="EMBL" id="PIR89283.1"/>
    </source>
</evidence>
<sequence>MTHESCFAIKTHRTFLPRPAQKSASLFYKGKDLREEGHQNAEDYEVEAEDLNPEAERFSPDLRPRIYGPQLQFDISEILRGVPFN</sequence>
<name>A0A2H0USD4_9BACT</name>
<proteinExistence type="predicted"/>